<sequence>MQLGNVVQPFGEVNVYKQTNGNLNIVATILIEPVLEHVKMGLALDGSASMKTMYGSGVGIFKPDNTVQPVARTMVGYLANFSYPTGKVDVIYWACSPDGSQIEEIGEFDAESIQKIALAGPKKLPWGRGTKLLPPLQHFVNKFQQGAKTLGLVKEPCGFCVFITDGIIEDFPEVKKYCLNYAQEISQGKKPFVKLFLLGVGEEIDQGQMDELDDLDTGCKDTAGVDIDFWDHQLASDMNQLEQVFKELVSEDVIVVGSGRIVNQASQTCQEYADGVPALLKFTLPSGSTAFTLETPQGSFTQDISEAL</sequence>
<feature type="domain" description="VWFA" evidence="1">
    <location>
        <begin position="39"/>
        <end position="248"/>
    </location>
</feature>
<dbReference type="InterPro" id="IPR036465">
    <property type="entry name" value="vWFA_dom_sf"/>
</dbReference>
<accession>A0A1D9FZD1</accession>
<protein>
    <submittedName>
        <fullName evidence="2">VWA domain-containing protein</fullName>
    </submittedName>
</protein>
<dbReference type="AlphaFoldDB" id="A0A1D9FZD1"/>
<dbReference type="EMBL" id="CP017708">
    <property type="protein sequence ID" value="AOY80645.1"/>
    <property type="molecule type" value="Genomic_DNA"/>
</dbReference>
<evidence type="ECO:0000313" key="3">
    <source>
        <dbReference type="Proteomes" id="UP000176944"/>
    </source>
</evidence>
<gene>
    <name evidence="2" type="ORF">BJP36_12635</name>
</gene>
<dbReference type="Proteomes" id="UP000176944">
    <property type="component" value="Chromosome"/>
</dbReference>
<dbReference type="SUPFAM" id="SSF53300">
    <property type="entry name" value="vWA-like"/>
    <property type="match status" value="1"/>
</dbReference>
<dbReference type="PROSITE" id="PS50234">
    <property type="entry name" value="VWFA"/>
    <property type="match status" value="1"/>
</dbReference>
<name>A0A1D9FZD1_MOOP1</name>
<organism evidence="2 3">
    <name type="scientific">Moorena producens (strain JHB)</name>
    <dbReference type="NCBI Taxonomy" id="1454205"/>
    <lineage>
        <taxon>Bacteria</taxon>
        <taxon>Bacillati</taxon>
        <taxon>Cyanobacteriota</taxon>
        <taxon>Cyanophyceae</taxon>
        <taxon>Coleofasciculales</taxon>
        <taxon>Coleofasciculaceae</taxon>
        <taxon>Moorena</taxon>
    </lineage>
</organism>
<dbReference type="InterPro" id="IPR002035">
    <property type="entry name" value="VWF_A"/>
</dbReference>
<reference evidence="3" key="1">
    <citation type="submission" date="2016-10" db="EMBL/GenBank/DDBJ databases">
        <title>Comparative genomics uncovers the prolific and rare metabolic potential of the cyanobacterial genus Moorea.</title>
        <authorList>
            <person name="Leao T."/>
            <person name="Castelao G."/>
            <person name="Korobeynikov A."/>
            <person name="Monroe E.A."/>
            <person name="Podell S."/>
            <person name="Glukhov E."/>
            <person name="Allen E."/>
            <person name="Gerwick W.H."/>
            <person name="Gerwick L."/>
        </authorList>
    </citation>
    <scope>NUCLEOTIDE SEQUENCE [LARGE SCALE GENOMIC DNA]</scope>
    <source>
        <strain evidence="3">JHB</strain>
    </source>
</reference>
<evidence type="ECO:0000259" key="1">
    <source>
        <dbReference type="PROSITE" id="PS50234"/>
    </source>
</evidence>
<proteinExistence type="predicted"/>
<evidence type="ECO:0000313" key="2">
    <source>
        <dbReference type="EMBL" id="AOY80645.1"/>
    </source>
</evidence>